<comment type="cofactor">
    <cofactor evidence="1">
        <name>Mg(2+)</name>
        <dbReference type="ChEBI" id="CHEBI:18420"/>
    </cofactor>
</comment>
<dbReference type="NCBIfam" id="TIGR01488">
    <property type="entry name" value="HAD-SF-IB"/>
    <property type="match status" value="1"/>
</dbReference>
<evidence type="ECO:0000256" key="2">
    <source>
        <dbReference type="ARBA" id="ARBA00005135"/>
    </source>
</evidence>
<protein>
    <recommendedName>
        <fullName evidence="3">phosphoserine phosphatase</fullName>
        <ecNumber evidence="3">3.1.3.3</ecNumber>
    </recommendedName>
</protein>
<dbReference type="Proteomes" id="UP000179214">
    <property type="component" value="Unassembled WGS sequence"/>
</dbReference>
<comment type="caution">
    <text evidence="11">The sequence shown here is derived from an EMBL/GenBank/DDBJ whole genome shotgun (WGS) entry which is preliminary data.</text>
</comment>
<name>A0A1G2I6A2_9BACT</name>
<dbReference type="GO" id="GO:0006564">
    <property type="term" value="P:L-serine biosynthetic process"/>
    <property type="evidence" value="ECO:0007669"/>
    <property type="project" value="UniProtKB-KW"/>
</dbReference>
<comment type="catalytic activity">
    <reaction evidence="9">
        <text>O-phospho-L-serine + H2O = L-serine + phosphate</text>
        <dbReference type="Rhea" id="RHEA:21208"/>
        <dbReference type="ChEBI" id="CHEBI:15377"/>
        <dbReference type="ChEBI" id="CHEBI:33384"/>
        <dbReference type="ChEBI" id="CHEBI:43474"/>
        <dbReference type="ChEBI" id="CHEBI:57524"/>
        <dbReference type="EC" id="3.1.3.3"/>
    </reaction>
</comment>
<keyword evidence="8" id="KW-0718">Serine biosynthesis</keyword>
<dbReference type="SUPFAM" id="SSF56784">
    <property type="entry name" value="HAD-like"/>
    <property type="match status" value="1"/>
</dbReference>
<reference evidence="11 12" key="1">
    <citation type="journal article" date="2016" name="Nat. Commun.">
        <title>Thousands of microbial genomes shed light on interconnected biogeochemical processes in an aquifer system.</title>
        <authorList>
            <person name="Anantharaman K."/>
            <person name="Brown C.T."/>
            <person name="Hug L.A."/>
            <person name="Sharon I."/>
            <person name="Castelle C.J."/>
            <person name="Probst A.J."/>
            <person name="Thomas B.C."/>
            <person name="Singh A."/>
            <person name="Wilkins M.J."/>
            <person name="Karaoz U."/>
            <person name="Brodie E.L."/>
            <person name="Williams K.H."/>
            <person name="Hubbard S.S."/>
            <person name="Banfield J.F."/>
        </authorList>
    </citation>
    <scope>NUCLEOTIDE SEQUENCE [LARGE SCALE GENOMIC DNA]</scope>
</reference>
<dbReference type="GO" id="GO:0036424">
    <property type="term" value="F:L-phosphoserine phosphatase activity"/>
    <property type="evidence" value="ECO:0007669"/>
    <property type="project" value="TreeGrafter"/>
</dbReference>
<gene>
    <name evidence="11" type="ORF">A3F47_02225</name>
</gene>
<evidence type="ECO:0000256" key="9">
    <source>
        <dbReference type="ARBA" id="ARBA00048138"/>
    </source>
</evidence>
<dbReference type="EMBL" id="MHOV01000018">
    <property type="protein sequence ID" value="OGZ70137.1"/>
    <property type="molecule type" value="Genomic_DNA"/>
</dbReference>
<evidence type="ECO:0000256" key="3">
    <source>
        <dbReference type="ARBA" id="ARBA00012640"/>
    </source>
</evidence>
<comment type="pathway">
    <text evidence="2">Amino-acid biosynthesis; L-serine biosynthesis; L-serine from 3-phospho-D-glycerate: step 3/3.</text>
</comment>
<sequence>MAKKKKVAIFDIDGTIFRSSLLIEVTEALIQEGLFPVKAKDVYAASYQDWLNRKDSYQNYIGDVVKAFEKNIKGIARQDFIRISKNVVDFHKSRVYRHTRDLVKDLKKKNYFLLAISHSPKELVDPFCKNWGFDKVYGRVYEVNKAGKFTGATLYVDLINDKAKILERAVEKENLTLVGSVGVGDTESDIAFLKLVKNPICFNPNKALYQHAKAKKWHIVVERKDMVYKLN</sequence>
<evidence type="ECO:0000256" key="7">
    <source>
        <dbReference type="ARBA" id="ARBA00022842"/>
    </source>
</evidence>
<evidence type="ECO:0000313" key="11">
    <source>
        <dbReference type="EMBL" id="OGZ70137.1"/>
    </source>
</evidence>
<keyword evidence="6" id="KW-0378">Hydrolase</keyword>
<accession>A0A1G2I6A2</accession>
<dbReference type="EC" id="3.1.3.3" evidence="3"/>
<evidence type="ECO:0000256" key="5">
    <source>
        <dbReference type="ARBA" id="ARBA00022723"/>
    </source>
</evidence>
<dbReference type="InterPro" id="IPR023214">
    <property type="entry name" value="HAD_sf"/>
</dbReference>
<proteinExistence type="predicted"/>
<comment type="catalytic activity">
    <reaction evidence="10">
        <text>O-phospho-D-serine + H2O = D-serine + phosphate</text>
        <dbReference type="Rhea" id="RHEA:24873"/>
        <dbReference type="ChEBI" id="CHEBI:15377"/>
        <dbReference type="ChEBI" id="CHEBI:35247"/>
        <dbReference type="ChEBI" id="CHEBI:43474"/>
        <dbReference type="ChEBI" id="CHEBI:58680"/>
        <dbReference type="EC" id="3.1.3.3"/>
    </reaction>
</comment>
<dbReference type="AlphaFoldDB" id="A0A1G2I6A2"/>
<keyword evidence="4" id="KW-0028">Amino-acid biosynthesis</keyword>
<dbReference type="GO" id="GO:0005737">
    <property type="term" value="C:cytoplasm"/>
    <property type="evidence" value="ECO:0007669"/>
    <property type="project" value="TreeGrafter"/>
</dbReference>
<dbReference type="GO" id="GO:0000287">
    <property type="term" value="F:magnesium ion binding"/>
    <property type="evidence" value="ECO:0007669"/>
    <property type="project" value="TreeGrafter"/>
</dbReference>
<evidence type="ECO:0000313" key="12">
    <source>
        <dbReference type="Proteomes" id="UP000179214"/>
    </source>
</evidence>
<dbReference type="PANTHER" id="PTHR43344">
    <property type="entry name" value="PHOSPHOSERINE PHOSPHATASE"/>
    <property type="match status" value="1"/>
</dbReference>
<evidence type="ECO:0000256" key="1">
    <source>
        <dbReference type="ARBA" id="ARBA00001946"/>
    </source>
</evidence>
<keyword evidence="7" id="KW-0460">Magnesium</keyword>
<dbReference type="InterPro" id="IPR050582">
    <property type="entry name" value="HAD-like_SerB"/>
</dbReference>
<dbReference type="Gene3D" id="3.40.50.1000">
    <property type="entry name" value="HAD superfamily/HAD-like"/>
    <property type="match status" value="1"/>
</dbReference>
<dbReference type="PANTHER" id="PTHR43344:SF2">
    <property type="entry name" value="PHOSPHOSERINE PHOSPHATASE"/>
    <property type="match status" value="1"/>
</dbReference>
<dbReference type="Gene3D" id="1.20.1440.100">
    <property type="entry name" value="SG protein - dephosphorylation function"/>
    <property type="match status" value="1"/>
</dbReference>
<keyword evidence="5" id="KW-0479">Metal-binding</keyword>
<evidence type="ECO:0000256" key="10">
    <source>
        <dbReference type="ARBA" id="ARBA00048523"/>
    </source>
</evidence>
<dbReference type="Pfam" id="PF12710">
    <property type="entry name" value="HAD"/>
    <property type="match status" value="1"/>
</dbReference>
<organism evidence="11 12">
    <name type="scientific">Candidatus Staskawiczbacteria bacterium RIFCSPHIGHO2_12_FULL_38_11</name>
    <dbReference type="NCBI Taxonomy" id="1802209"/>
    <lineage>
        <taxon>Bacteria</taxon>
        <taxon>Candidatus Staskawicziibacteriota</taxon>
    </lineage>
</organism>
<evidence type="ECO:0000256" key="4">
    <source>
        <dbReference type="ARBA" id="ARBA00022605"/>
    </source>
</evidence>
<dbReference type="InterPro" id="IPR036412">
    <property type="entry name" value="HAD-like_sf"/>
</dbReference>
<evidence type="ECO:0000256" key="6">
    <source>
        <dbReference type="ARBA" id="ARBA00022801"/>
    </source>
</evidence>
<evidence type="ECO:0000256" key="8">
    <source>
        <dbReference type="ARBA" id="ARBA00023299"/>
    </source>
</evidence>